<sequence>MRFGVLGPLEVRTDAGEPVPVPGGKIRALLADLLVHAGRPVSADRLVDDLWGPAPPRDPLAALQVKVSQLRRVLDAEPGGRDLIASGPAGYRLDAADVDAARFEALVAEARRAAAADRAALLREALELWRGPALADLADEGFARPAARRLEEQRLTALEELAETRLELGEHAELAGELADAIAAHPLRERLRAARMRALYRSGRQSEALAVFTDLGTRLREELGVDPGPEIAELHRSILRHDPALAAAPAASRTNLPEAITGLVGRDEALTELRGLLGAHRLVTLTGPGGVGKTRLAVEAARRAAHPGAHPDGVWMVELAAVQRGAAVATVADAVQAALDIRDDGRSGTSPADRLAAALRDRRLLLLLDNCEHVVEAVAELVERLLRAVPGLRVLATSQEPLGVPGETVHAVPPLDAPRSRADSGPDTLRRYSAVRLFAERAAAVAPGFALTGDNAGAVASICRRLDGIPLALELAATRVRVLGVHELAARLDDRFRVLATGHRGAPTRQRTLRAMIDWSWEPLTGAERAVLRRLAVHADGCGLAAAEEICAGGEVRPGDVLDLLAHLVDRSMVVMTEETVGPRYRLLESVSLYGLDRLAEAGEADRTRDARNEYYARLAESARLHGPDQRHWLAVLDLEHANLRAAVEDAARRGRADVALRLVNALGWYWFLRGRLGEAGRLFRLALAADGADPVPRARAHAWETAIALRGPHDADRTAFLKAGLEPFDHVADPAGRARAEWLFGEILLGGGDNEVGEDLTRRALAAFRDTGDRWGTAAALGTLAHYALVRGDLAALDRHGREGAALFADLGDHWGRLRVANLLGRLAEINGDYAAAARQRRDGLRMAEELGMWTQVCDLASGLGRLALLAGDLAGARRLHERARDLARAQGNRSGEMFAEVGLALGARREGRLDDAERHLTLVLDWNREVGYAPGTAHSLAELGFVAEQRGDAATARARFTESLEIARRTGDARAAAFAQEGLAGVAVLAGDPAEAARLLAAAEAARASVGAPLPPAERGDVDRIRAAIQSAIEAQTASN</sequence>
<dbReference type="SUPFAM" id="SSF48452">
    <property type="entry name" value="TPR-like"/>
    <property type="match status" value="2"/>
</dbReference>
<dbReference type="PRINTS" id="PR00364">
    <property type="entry name" value="DISEASERSIST"/>
</dbReference>
<evidence type="ECO:0000259" key="5">
    <source>
        <dbReference type="PROSITE" id="PS51755"/>
    </source>
</evidence>
<dbReference type="SUPFAM" id="SSF46894">
    <property type="entry name" value="C-terminal effector domain of the bipartite response regulators"/>
    <property type="match status" value="1"/>
</dbReference>
<dbReference type="InterPro" id="IPR001867">
    <property type="entry name" value="OmpR/PhoB-type_DNA-bd"/>
</dbReference>
<evidence type="ECO:0000256" key="4">
    <source>
        <dbReference type="SAM" id="MobiDB-lite"/>
    </source>
</evidence>
<dbReference type="Pfam" id="PF13424">
    <property type="entry name" value="TPR_12"/>
    <property type="match status" value="1"/>
</dbReference>
<feature type="domain" description="OmpR/PhoB-type" evidence="5">
    <location>
        <begin position="1"/>
        <end position="95"/>
    </location>
</feature>
<gene>
    <name evidence="6" type="ORF">HNR61_001684</name>
</gene>
<dbReference type="Gene3D" id="1.25.40.10">
    <property type="entry name" value="Tetratricopeptide repeat domain"/>
    <property type="match status" value="3"/>
</dbReference>
<dbReference type="SMART" id="SM01043">
    <property type="entry name" value="BTAD"/>
    <property type="match status" value="1"/>
</dbReference>
<comment type="similarity">
    <text evidence="1">Belongs to the AfsR/DnrI/RedD regulatory family.</text>
</comment>
<dbReference type="Proteomes" id="UP000572680">
    <property type="component" value="Unassembled WGS sequence"/>
</dbReference>
<evidence type="ECO:0000313" key="6">
    <source>
        <dbReference type="EMBL" id="MBA8950071.1"/>
    </source>
</evidence>
<evidence type="ECO:0000256" key="2">
    <source>
        <dbReference type="ARBA" id="ARBA00023125"/>
    </source>
</evidence>
<dbReference type="InterPro" id="IPR011990">
    <property type="entry name" value="TPR-like_helical_dom_sf"/>
</dbReference>
<dbReference type="PROSITE" id="PS51755">
    <property type="entry name" value="OMPR_PHOB"/>
    <property type="match status" value="1"/>
</dbReference>
<dbReference type="SUPFAM" id="SSF52540">
    <property type="entry name" value="P-loop containing nucleoside triphosphate hydrolases"/>
    <property type="match status" value="1"/>
</dbReference>
<proteinExistence type="inferred from homology"/>
<reference evidence="6 7" key="1">
    <citation type="submission" date="2020-08" db="EMBL/GenBank/DDBJ databases">
        <title>Genomic Encyclopedia of Type Strains, Phase IV (KMG-IV): sequencing the most valuable type-strain genomes for metagenomic binning, comparative biology and taxonomic classification.</title>
        <authorList>
            <person name="Goeker M."/>
        </authorList>
    </citation>
    <scope>NUCLEOTIDE SEQUENCE [LARGE SCALE GENOMIC DNA]</scope>
    <source>
        <strain evidence="6 7">DSM 44197</strain>
    </source>
</reference>
<dbReference type="Gene3D" id="1.10.10.10">
    <property type="entry name" value="Winged helix-like DNA-binding domain superfamily/Winged helix DNA-binding domain"/>
    <property type="match status" value="1"/>
</dbReference>
<dbReference type="Pfam" id="PF03704">
    <property type="entry name" value="BTAD"/>
    <property type="match status" value="1"/>
</dbReference>
<protein>
    <submittedName>
        <fullName evidence="6">Putative ATPase/DNA-binding winged helix-turn-helix (WHTH) protein</fullName>
    </submittedName>
</protein>
<dbReference type="InterPro" id="IPR027417">
    <property type="entry name" value="P-loop_NTPase"/>
</dbReference>
<dbReference type="InterPro" id="IPR016032">
    <property type="entry name" value="Sig_transdc_resp-reg_C-effctor"/>
</dbReference>
<dbReference type="EMBL" id="JACJIA010000002">
    <property type="protein sequence ID" value="MBA8950071.1"/>
    <property type="molecule type" value="Genomic_DNA"/>
</dbReference>
<dbReference type="InterPro" id="IPR005158">
    <property type="entry name" value="BTAD"/>
</dbReference>
<dbReference type="RefSeq" id="WP_182842543.1">
    <property type="nucleotide sequence ID" value="NZ_JACJIA010000002.1"/>
</dbReference>
<evidence type="ECO:0000313" key="7">
    <source>
        <dbReference type="Proteomes" id="UP000572680"/>
    </source>
</evidence>
<keyword evidence="7" id="KW-1185">Reference proteome</keyword>
<dbReference type="PANTHER" id="PTHR47691">
    <property type="entry name" value="REGULATOR-RELATED"/>
    <property type="match status" value="1"/>
</dbReference>
<feature type="DNA-binding region" description="OmpR/PhoB-type" evidence="3">
    <location>
        <begin position="1"/>
        <end position="95"/>
    </location>
</feature>
<dbReference type="GO" id="GO:0000160">
    <property type="term" value="P:phosphorelay signal transduction system"/>
    <property type="evidence" value="ECO:0007669"/>
    <property type="project" value="InterPro"/>
</dbReference>
<dbReference type="Pfam" id="PF00486">
    <property type="entry name" value="Trans_reg_C"/>
    <property type="match status" value="1"/>
</dbReference>
<keyword evidence="2 3" id="KW-0238">DNA-binding</keyword>
<evidence type="ECO:0000256" key="3">
    <source>
        <dbReference type="PROSITE-ProRule" id="PRU01091"/>
    </source>
</evidence>
<dbReference type="Pfam" id="PF13191">
    <property type="entry name" value="AAA_16"/>
    <property type="match status" value="1"/>
</dbReference>
<dbReference type="InterPro" id="IPR041664">
    <property type="entry name" value="AAA_16"/>
</dbReference>
<dbReference type="GO" id="GO:0006355">
    <property type="term" value="P:regulation of DNA-templated transcription"/>
    <property type="evidence" value="ECO:0007669"/>
    <property type="project" value="InterPro"/>
</dbReference>
<dbReference type="GO" id="GO:0003677">
    <property type="term" value="F:DNA binding"/>
    <property type="evidence" value="ECO:0007669"/>
    <property type="project" value="UniProtKB-UniRule"/>
</dbReference>
<dbReference type="PANTHER" id="PTHR47691:SF3">
    <property type="entry name" value="HTH-TYPE TRANSCRIPTIONAL REGULATOR RV0890C-RELATED"/>
    <property type="match status" value="1"/>
</dbReference>
<dbReference type="AlphaFoldDB" id="A0A7W3LL07"/>
<dbReference type="CDD" id="cd15831">
    <property type="entry name" value="BTAD"/>
    <property type="match status" value="1"/>
</dbReference>
<accession>A0A7W3LL07</accession>
<comment type="caution">
    <text evidence="6">The sequence shown here is derived from an EMBL/GenBank/DDBJ whole genome shotgun (WGS) entry which is preliminary data.</text>
</comment>
<dbReference type="SMART" id="SM00862">
    <property type="entry name" value="Trans_reg_C"/>
    <property type="match status" value="1"/>
</dbReference>
<organism evidence="6 7">
    <name type="scientific">Actinomadura namibiensis</name>
    <dbReference type="NCBI Taxonomy" id="182080"/>
    <lineage>
        <taxon>Bacteria</taxon>
        <taxon>Bacillati</taxon>
        <taxon>Actinomycetota</taxon>
        <taxon>Actinomycetes</taxon>
        <taxon>Streptosporangiales</taxon>
        <taxon>Thermomonosporaceae</taxon>
        <taxon>Actinomadura</taxon>
    </lineage>
</organism>
<dbReference type="InterPro" id="IPR036388">
    <property type="entry name" value="WH-like_DNA-bd_sf"/>
</dbReference>
<evidence type="ECO:0000256" key="1">
    <source>
        <dbReference type="ARBA" id="ARBA00005820"/>
    </source>
</evidence>
<name>A0A7W3LL07_ACTNM</name>
<feature type="region of interest" description="Disordered" evidence="4">
    <location>
        <begin position="405"/>
        <end position="425"/>
    </location>
</feature>